<protein>
    <recommendedName>
        <fullName evidence="4">GTP-binding protein</fullName>
    </recommendedName>
</protein>
<keyword evidence="3" id="KW-1185">Reference proteome</keyword>
<gene>
    <name evidence="2" type="ORF">OB69_10810</name>
</gene>
<evidence type="ECO:0000313" key="2">
    <source>
        <dbReference type="EMBL" id="KOF02783.1"/>
    </source>
</evidence>
<dbReference type="EMBL" id="JSVA01000010">
    <property type="protein sequence ID" value="KOF02783.1"/>
    <property type="molecule type" value="Genomic_DNA"/>
</dbReference>
<keyword evidence="1" id="KW-0472">Membrane</keyword>
<evidence type="ECO:0008006" key="4">
    <source>
        <dbReference type="Google" id="ProtNLM"/>
    </source>
</evidence>
<evidence type="ECO:0000313" key="3">
    <source>
        <dbReference type="Proteomes" id="UP000036908"/>
    </source>
</evidence>
<dbReference type="PATRIC" id="fig|1566026.4.peg.446"/>
<proteinExistence type="predicted"/>
<sequence length="171" mass="19376">MFIFLAMSSLHIRPRFKETVTGTAKEYISTIKEAMDQNQEFIGLVSEQYCVIKICLEERHYWSPELTLTLEEISEGSLEVRGLYGPKPSVWAVFFMSYAALGVLSLFAGVYGLSQIMLEKEAPILWVIPILAAIAIGLYLVAQAGQKVGAEQMFRIHHFYEQAIKHRVSLE</sequence>
<comment type="caution">
    <text evidence="2">The sequence shown here is derived from an EMBL/GenBank/DDBJ whole genome shotgun (WGS) entry which is preliminary data.</text>
</comment>
<dbReference type="Proteomes" id="UP000036908">
    <property type="component" value="Unassembled WGS sequence"/>
</dbReference>
<dbReference type="AlphaFoldDB" id="A0A0L8AK01"/>
<reference evidence="3" key="1">
    <citation type="submission" date="2014-11" db="EMBL/GenBank/DDBJ databases">
        <title>Genome sequencing of Roseivirga sp. D-25.</title>
        <authorList>
            <person name="Selvaratnam C."/>
            <person name="Thevarajoo S."/>
            <person name="Goh K.M."/>
            <person name="Eee R."/>
            <person name="Chan K.-G."/>
            <person name="Chong C.S."/>
        </authorList>
    </citation>
    <scope>NUCLEOTIDE SEQUENCE [LARGE SCALE GENOMIC DNA]</scope>
    <source>
        <strain evidence="3">D-25</strain>
    </source>
</reference>
<name>A0A0L8AK01_9BACT</name>
<keyword evidence="1" id="KW-1133">Transmembrane helix</keyword>
<feature type="transmembrane region" description="Helical" evidence="1">
    <location>
        <begin position="90"/>
        <end position="112"/>
    </location>
</feature>
<evidence type="ECO:0000256" key="1">
    <source>
        <dbReference type="SAM" id="Phobius"/>
    </source>
</evidence>
<accession>A0A0L8AK01</accession>
<feature type="transmembrane region" description="Helical" evidence="1">
    <location>
        <begin position="124"/>
        <end position="142"/>
    </location>
</feature>
<keyword evidence="1" id="KW-0812">Transmembrane</keyword>
<organism evidence="2 3">
    <name type="scientific">Roseivirga seohaensis subsp. aquiponti</name>
    <dbReference type="NCBI Taxonomy" id="1566026"/>
    <lineage>
        <taxon>Bacteria</taxon>
        <taxon>Pseudomonadati</taxon>
        <taxon>Bacteroidota</taxon>
        <taxon>Cytophagia</taxon>
        <taxon>Cytophagales</taxon>
        <taxon>Roseivirgaceae</taxon>
        <taxon>Roseivirga</taxon>
    </lineage>
</organism>